<evidence type="ECO:0000313" key="2">
    <source>
        <dbReference type="EMBL" id="GIG08332.1"/>
    </source>
</evidence>
<keyword evidence="3" id="KW-1185">Reference proteome</keyword>
<dbReference type="Pfam" id="PF03995">
    <property type="entry name" value="Inhibitor_I36"/>
    <property type="match status" value="1"/>
</dbReference>
<proteinExistence type="predicted"/>
<protein>
    <recommendedName>
        <fullName evidence="4">Peptidase inhibitor family I36</fullName>
    </recommendedName>
</protein>
<evidence type="ECO:0000313" key="3">
    <source>
        <dbReference type="Proteomes" id="UP000630887"/>
    </source>
</evidence>
<reference evidence="2 3" key="1">
    <citation type="submission" date="2021-01" db="EMBL/GenBank/DDBJ databases">
        <title>Whole genome shotgun sequence of Catellatospora coxensis NBRC 107359.</title>
        <authorList>
            <person name="Komaki H."/>
            <person name="Tamura T."/>
        </authorList>
    </citation>
    <scope>NUCLEOTIDE SEQUENCE [LARGE SCALE GENOMIC DNA]</scope>
    <source>
        <strain evidence="2 3">NBRC 107359</strain>
    </source>
</reference>
<dbReference type="EMBL" id="BONI01000046">
    <property type="protein sequence ID" value="GIG08332.1"/>
    <property type="molecule type" value="Genomic_DNA"/>
</dbReference>
<gene>
    <name evidence="2" type="ORF">Cco03nite_50320</name>
</gene>
<evidence type="ECO:0000256" key="1">
    <source>
        <dbReference type="SAM" id="SignalP"/>
    </source>
</evidence>
<dbReference type="RefSeq" id="WP_203694646.1">
    <property type="nucleotide sequence ID" value="NZ_BAAALC010000046.1"/>
</dbReference>
<evidence type="ECO:0008006" key="4">
    <source>
        <dbReference type="Google" id="ProtNLM"/>
    </source>
</evidence>
<dbReference type="AlphaFoldDB" id="A0A8J3KXX0"/>
<dbReference type="Proteomes" id="UP000630887">
    <property type="component" value="Unassembled WGS sequence"/>
</dbReference>
<name>A0A8J3KXX0_9ACTN</name>
<feature type="chain" id="PRO_5035213218" description="Peptidase inhibitor family I36" evidence="1">
    <location>
        <begin position="36"/>
        <end position="159"/>
    </location>
</feature>
<feature type="signal peptide" evidence="1">
    <location>
        <begin position="1"/>
        <end position="35"/>
    </location>
</feature>
<keyword evidence="1" id="KW-0732">Signal</keyword>
<sequence length="159" mass="17041">MAIIGKRGRVRLASAVLAVAGSVGLVVTTAAPASAAPAYIHLYAVQDVGSSDNGYCDTGYFCAYTKPWLDPYGIGFYNDKWDWAATDVPKIWSGTESINNNAESWWNHGTPSYNNDVQVYQYAGGSGVSMCVQNGVQIQLASSYGMANLPSAHVWRSSC</sequence>
<comment type="caution">
    <text evidence="2">The sequence shown here is derived from an EMBL/GenBank/DDBJ whole genome shotgun (WGS) entry which is preliminary data.</text>
</comment>
<accession>A0A8J3KXX0</accession>
<organism evidence="2 3">
    <name type="scientific">Catellatospora coxensis</name>
    <dbReference type="NCBI Taxonomy" id="310354"/>
    <lineage>
        <taxon>Bacteria</taxon>
        <taxon>Bacillati</taxon>
        <taxon>Actinomycetota</taxon>
        <taxon>Actinomycetes</taxon>
        <taxon>Micromonosporales</taxon>
        <taxon>Micromonosporaceae</taxon>
        <taxon>Catellatospora</taxon>
    </lineage>
</organism>